<evidence type="ECO:0000313" key="1">
    <source>
        <dbReference type="EMBL" id="UTD15028.1"/>
    </source>
</evidence>
<evidence type="ECO:0000313" key="2">
    <source>
        <dbReference type="Proteomes" id="UP001056837"/>
    </source>
</evidence>
<protein>
    <recommendedName>
        <fullName evidence="3">Bacteriocin-type signal sequence-containing protein</fullName>
    </recommendedName>
</protein>
<accession>A0AAE9SFQ4</accession>
<sequence>MKKLILNLGKTLNKTEQKTVNGGNAIFCDANGNCPIGSYCDGHLCIDNGSGNGGSDPNKDCRNPHRFCIDEFDTCCIY</sequence>
<name>A0AAE9SFQ4_9FLAO</name>
<gene>
    <name evidence="1" type="ORF">HER15_05885</name>
</gene>
<evidence type="ECO:0008006" key="3">
    <source>
        <dbReference type="Google" id="ProtNLM"/>
    </source>
</evidence>
<dbReference type="RefSeq" id="WP_167714194.1">
    <property type="nucleotide sequence ID" value="NZ_CP050861.1"/>
</dbReference>
<dbReference type="AlphaFoldDB" id="A0AAE9SFQ4"/>
<proteinExistence type="predicted"/>
<reference evidence="1" key="1">
    <citation type="submission" date="2020-04" db="EMBL/GenBank/DDBJ databases">
        <title>Tenacibaculum mesophilum bac2.</title>
        <authorList>
            <person name="Li M."/>
        </authorList>
    </citation>
    <scope>NUCLEOTIDE SEQUENCE</scope>
    <source>
        <strain evidence="1">Bac2</strain>
    </source>
</reference>
<dbReference type="EMBL" id="CP050861">
    <property type="protein sequence ID" value="UTD15028.1"/>
    <property type="molecule type" value="Genomic_DNA"/>
</dbReference>
<organism evidence="1 2">
    <name type="scientific">Tenacibaculum mesophilum</name>
    <dbReference type="NCBI Taxonomy" id="104268"/>
    <lineage>
        <taxon>Bacteria</taxon>
        <taxon>Pseudomonadati</taxon>
        <taxon>Bacteroidota</taxon>
        <taxon>Flavobacteriia</taxon>
        <taxon>Flavobacteriales</taxon>
        <taxon>Flavobacteriaceae</taxon>
        <taxon>Tenacibaculum</taxon>
    </lineage>
</organism>
<dbReference type="Proteomes" id="UP001056837">
    <property type="component" value="Chromosome"/>
</dbReference>